<protein>
    <recommendedName>
        <fullName evidence="3">Small ribosomal subunit protein bS16</fullName>
    </recommendedName>
</protein>
<gene>
    <name evidence="3 4" type="primary">rpsP</name>
    <name evidence="4" type="ORF">J0M35_08860</name>
</gene>
<name>A0A8J7PA53_9BACT</name>
<dbReference type="GO" id="GO:0015935">
    <property type="term" value="C:small ribosomal subunit"/>
    <property type="evidence" value="ECO:0007669"/>
    <property type="project" value="TreeGrafter"/>
</dbReference>
<dbReference type="Proteomes" id="UP000664277">
    <property type="component" value="Unassembled WGS sequence"/>
</dbReference>
<evidence type="ECO:0000313" key="5">
    <source>
        <dbReference type="Proteomes" id="UP000664277"/>
    </source>
</evidence>
<dbReference type="InterPro" id="IPR023803">
    <property type="entry name" value="Ribosomal_bS16_dom_sf"/>
</dbReference>
<evidence type="ECO:0000313" key="4">
    <source>
        <dbReference type="EMBL" id="MBN8660457.1"/>
    </source>
</evidence>
<comment type="caution">
    <text evidence="4">The sequence shown here is derived from an EMBL/GenBank/DDBJ whole genome shotgun (WGS) entry which is preliminary data.</text>
</comment>
<dbReference type="Pfam" id="PF00886">
    <property type="entry name" value="Ribosomal_S16"/>
    <property type="match status" value="1"/>
</dbReference>
<dbReference type="GO" id="GO:0006412">
    <property type="term" value="P:translation"/>
    <property type="evidence" value="ECO:0007669"/>
    <property type="project" value="UniProtKB-UniRule"/>
</dbReference>
<dbReference type="NCBIfam" id="TIGR00002">
    <property type="entry name" value="S16"/>
    <property type="match status" value="1"/>
</dbReference>
<keyword evidence="2 3" id="KW-0687">Ribonucleoprotein</keyword>
<keyword evidence="1 3" id="KW-0689">Ribosomal protein</keyword>
<dbReference type="PROSITE" id="PS00732">
    <property type="entry name" value="RIBOSOMAL_S16"/>
    <property type="match status" value="1"/>
</dbReference>
<dbReference type="InterPro" id="IPR020592">
    <property type="entry name" value="Ribosomal_bS16_CS"/>
</dbReference>
<dbReference type="InterPro" id="IPR000307">
    <property type="entry name" value="Ribosomal_bS16"/>
</dbReference>
<sequence length="84" mass="9400">MVKLRLKRVGAKKAPHYRIVAVDSRMRRDGMPIEELGYYNPRSKELKVNREAVEKWMKNGAQASDTVASLLKRDQGASAQTAGA</sequence>
<dbReference type="EMBL" id="JAFLCK010000010">
    <property type="protein sequence ID" value="MBN8660457.1"/>
    <property type="molecule type" value="Genomic_DNA"/>
</dbReference>
<dbReference type="GO" id="GO:0003735">
    <property type="term" value="F:structural constituent of ribosome"/>
    <property type="evidence" value="ECO:0007669"/>
    <property type="project" value="InterPro"/>
</dbReference>
<organism evidence="4 5">
    <name type="scientific">Candidatus Obscuribacter phosphatis</name>
    <dbReference type="NCBI Taxonomy" id="1906157"/>
    <lineage>
        <taxon>Bacteria</taxon>
        <taxon>Bacillati</taxon>
        <taxon>Candidatus Melainabacteria</taxon>
        <taxon>Candidatus Obscuribacterales</taxon>
        <taxon>Candidatus Obscuribacteraceae</taxon>
        <taxon>Candidatus Obscuribacter</taxon>
    </lineage>
</organism>
<dbReference type="Gene3D" id="3.30.1320.10">
    <property type="match status" value="1"/>
</dbReference>
<evidence type="ECO:0000256" key="2">
    <source>
        <dbReference type="ARBA" id="ARBA00023274"/>
    </source>
</evidence>
<proteinExistence type="inferred from homology"/>
<dbReference type="PANTHER" id="PTHR12919:SF20">
    <property type="entry name" value="SMALL RIBOSOMAL SUBUNIT PROTEIN BS16M"/>
    <property type="match status" value="1"/>
</dbReference>
<dbReference type="PANTHER" id="PTHR12919">
    <property type="entry name" value="30S RIBOSOMAL PROTEIN S16"/>
    <property type="match status" value="1"/>
</dbReference>
<reference evidence="4" key="1">
    <citation type="submission" date="2021-02" db="EMBL/GenBank/DDBJ databases">
        <title>Genome-Resolved Metagenomics of a Microbial Community Performing Photosynthetic Biological Nutrient Removal.</title>
        <authorList>
            <person name="Mcdaniel E.A."/>
        </authorList>
    </citation>
    <scope>NUCLEOTIDE SEQUENCE</scope>
    <source>
        <strain evidence="4">UWPOB_OBS1</strain>
    </source>
</reference>
<dbReference type="GO" id="GO:0005737">
    <property type="term" value="C:cytoplasm"/>
    <property type="evidence" value="ECO:0007669"/>
    <property type="project" value="UniProtKB-ARBA"/>
</dbReference>
<evidence type="ECO:0000256" key="3">
    <source>
        <dbReference type="HAMAP-Rule" id="MF_00385"/>
    </source>
</evidence>
<accession>A0A8J7PA53</accession>
<dbReference type="HAMAP" id="MF_00385">
    <property type="entry name" value="Ribosomal_bS16"/>
    <property type="match status" value="1"/>
</dbReference>
<dbReference type="AlphaFoldDB" id="A0A8J7PA53"/>
<comment type="similarity">
    <text evidence="3">Belongs to the bacterial ribosomal protein bS16 family.</text>
</comment>
<dbReference type="SUPFAM" id="SSF54565">
    <property type="entry name" value="Ribosomal protein S16"/>
    <property type="match status" value="1"/>
</dbReference>
<evidence type="ECO:0000256" key="1">
    <source>
        <dbReference type="ARBA" id="ARBA00022980"/>
    </source>
</evidence>